<keyword evidence="1" id="KW-0805">Transcription regulation</keyword>
<accession>A0ABQ1V0B7</accession>
<protein>
    <submittedName>
        <fullName evidence="5">AraC family transcriptional regulator</fullName>
    </submittedName>
</protein>
<sequence length="285" mass="33835">MDLYKFHTSNPAIFQQFSIKDILFLYYNCPQKEKIVQLHSSFNQFVFSLSGGRIFHQGELTYHVNKHSGYLLRRAGFLQEMNDDIKGWKLLAFYLKDDYLKKIFDEFREHLPLRDLPPVPKEMMIPMSINDRIRDCYFSLIPYFKQKTSLPEEILEIKLKELLYNVFIHPDNLQLLSYINSLADGYETPIWEVMEANYMYSLNLSEYAHLTNRSLSTFKRDFAEYYGTTPGKWLSAKRMERAKRLIDTTQKPIGEIAFENGFNNLSHFSRVFKDKYGVSPTLYRK</sequence>
<dbReference type="Pfam" id="PF22200">
    <property type="entry name" value="ExsA_N"/>
    <property type="match status" value="1"/>
</dbReference>
<dbReference type="Pfam" id="PF12833">
    <property type="entry name" value="HTH_18"/>
    <property type="match status" value="1"/>
</dbReference>
<reference evidence="6" key="1">
    <citation type="journal article" date="2019" name="Int. J. Syst. Evol. Microbiol.">
        <title>The Global Catalogue of Microorganisms (GCM) 10K type strain sequencing project: providing services to taxonomists for standard genome sequencing and annotation.</title>
        <authorList>
            <consortium name="The Broad Institute Genomics Platform"/>
            <consortium name="The Broad Institute Genome Sequencing Center for Infectious Disease"/>
            <person name="Wu L."/>
            <person name="Ma J."/>
        </authorList>
    </citation>
    <scope>NUCLEOTIDE SEQUENCE [LARGE SCALE GENOMIC DNA]</scope>
    <source>
        <strain evidence="6">CGMCC 1.15407</strain>
    </source>
</reference>
<feature type="domain" description="HTH araC/xylS-type" evidence="4">
    <location>
        <begin position="188"/>
        <end position="285"/>
    </location>
</feature>
<dbReference type="InterPro" id="IPR020449">
    <property type="entry name" value="Tscrpt_reg_AraC-type_HTH"/>
</dbReference>
<dbReference type="InterPro" id="IPR018060">
    <property type="entry name" value="HTH_AraC"/>
</dbReference>
<dbReference type="PROSITE" id="PS01124">
    <property type="entry name" value="HTH_ARAC_FAMILY_2"/>
    <property type="match status" value="1"/>
</dbReference>
<evidence type="ECO:0000259" key="4">
    <source>
        <dbReference type="PROSITE" id="PS01124"/>
    </source>
</evidence>
<evidence type="ECO:0000313" key="5">
    <source>
        <dbReference type="EMBL" id="GGF32358.1"/>
    </source>
</evidence>
<evidence type="ECO:0000313" key="6">
    <source>
        <dbReference type="Proteomes" id="UP000647339"/>
    </source>
</evidence>
<dbReference type="SMART" id="SM00342">
    <property type="entry name" value="HTH_ARAC"/>
    <property type="match status" value="1"/>
</dbReference>
<dbReference type="PANTHER" id="PTHR43280:SF2">
    <property type="entry name" value="HTH-TYPE TRANSCRIPTIONAL REGULATOR EXSA"/>
    <property type="match status" value="1"/>
</dbReference>
<evidence type="ECO:0000256" key="1">
    <source>
        <dbReference type="ARBA" id="ARBA00023015"/>
    </source>
</evidence>
<dbReference type="InterPro" id="IPR018062">
    <property type="entry name" value="HTH_AraC-typ_CS"/>
</dbReference>
<keyword evidence="2" id="KW-0238">DNA-binding</keyword>
<dbReference type="InterPro" id="IPR009057">
    <property type="entry name" value="Homeodomain-like_sf"/>
</dbReference>
<gene>
    <name evidence="5" type="ORF">GCM10011339_20640</name>
</gene>
<keyword evidence="3" id="KW-0804">Transcription</keyword>
<evidence type="ECO:0000256" key="3">
    <source>
        <dbReference type="ARBA" id="ARBA00023163"/>
    </source>
</evidence>
<keyword evidence="6" id="KW-1185">Reference proteome</keyword>
<evidence type="ECO:0000256" key="2">
    <source>
        <dbReference type="ARBA" id="ARBA00023125"/>
    </source>
</evidence>
<comment type="caution">
    <text evidence="5">The sequence shown here is derived from an EMBL/GenBank/DDBJ whole genome shotgun (WGS) entry which is preliminary data.</text>
</comment>
<dbReference type="Gene3D" id="1.10.10.60">
    <property type="entry name" value="Homeodomain-like"/>
    <property type="match status" value="2"/>
</dbReference>
<proteinExistence type="predicted"/>
<dbReference type="PANTHER" id="PTHR43280">
    <property type="entry name" value="ARAC-FAMILY TRANSCRIPTIONAL REGULATOR"/>
    <property type="match status" value="1"/>
</dbReference>
<name>A0ABQ1V0B7_9BACT</name>
<dbReference type="Proteomes" id="UP000647339">
    <property type="component" value="Unassembled WGS sequence"/>
</dbReference>
<dbReference type="PRINTS" id="PR00032">
    <property type="entry name" value="HTHARAC"/>
</dbReference>
<dbReference type="InterPro" id="IPR054015">
    <property type="entry name" value="ExsA-like_N"/>
</dbReference>
<dbReference type="SUPFAM" id="SSF46689">
    <property type="entry name" value="Homeodomain-like"/>
    <property type="match status" value="2"/>
</dbReference>
<dbReference type="RefSeq" id="WP_137401406.1">
    <property type="nucleotide sequence ID" value="NZ_BMIU01000009.1"/>
</dbReference>
<organism evidence="5 6">
    <name type="scientific">Echinicola rosea</name>
    <dbReference type="NCBI Taxonomy" id="1807691"/>
    <lineage>
        <taxon>Bacteria</taxon>
        <taxon>Pseudomonadati</taxon>
        <taxon>Bacteroidota</taxon>
        <taxon>Cytophagia</taxon>
        <taxon>Cytophagales</taxon>
        <taxon>Cyclobacteriaceae</taxon>
        <taxon>Echinicola</taxon>
    </lineage>
</organism>
<dbReference type="PROSITE" id="PS00041">
    <property type="entry name" value="HTH_ARAC_FAMILY_1"/>
    <property type="match status" value="1"/>
</dbReference>
<dbReference type="EMBL" id="BMIU01000009">
    <property type="protein sequence ID" value="GGF32358.1"/>
    <property type="molecule type" value="Genomic_DNA"/>
</dbReference>